<evidence type="ECO:0000313" key="1">
    <source>
        <dbReference type="EMBL" id="QQL44325.1"/>
    </source>
</evidence>
<organism evidence="1 2">
    <name type="scientific">Sulfuriroseicoccus oceanibius</name>
    <dbReference type="NCBI Taxonomy" id="2707525"/>
    <lineage>
        <taxon>Bacteria</taxon>
        <taxon>Pseudomonadati</taxon>
        <taxon>Verrucomicrobiota</taxon>
        <taxon>Verrucomicrobiia</taxon>
        <taxon>Verrucomicrobiales</taxon>
        <taxon>Verrucomicrobiaceae</taxon>
        <taxon>Sulfuriroseicoccus</taxon>
    </lineage>
</organism>
<reference evidence="1 2" key="1">
    <citation type="submission" date="2020-12" db="EMBL/GenBank/DDBJ databases">
        <title>Sulforoseuscoccus oceanibium gen. nov., sp. nov., a representative of the phylum Verrucomicrobia with special cytoplasmic membrane, and proposal of Sulforoseuscoccusaceae fam. nov.</title>
        <authorList>
            <person name="Xi F."/>
        </authorList>
    </citation>
    <scope>NUCLEOTIDE SEQUENCE [LARGE SCALE GENOMIC DNA]</scope>
    <source>
        <strain evidence="1 2">T37</strain>
    </source>
</reference>
<gene>
    <name evidence="1" type="ORF">G3M56_010570</name>
</gene>
<protein>
    <submittedName>
        <fullName evidence="1">Uncharacterized protein</fullName>
    </submittedName>
</protein>
<name>A0A6B3L0R2_9BACT</name>
<proteinExistence type="predicted"/>
<dbReference type="KEGG" id="soa:G3M56_010570"/>
<sequence>MQFVPSIRSLIAIAALAFATAPLVPQNAHAGDKKAGVRISFHVEGDETDGPNRVRPFRVHGEEKFFTNIPVVTHEHFVAYYPFANENGTFGAAFLLNERGQTRIKRAALEHKEGLMIPVINASAGEPIVLDGATSPFIVVWNGLSTEHFAFFEKEWKLRPISGPEDLPPGIAN</sequence>
<accession>A0A6B3L0R2</accession>
<dbReference type="AlphaFoldDB" id="A0A6B3L0R2"/>
<evidence type="ECO:0000313" key="2">
    <source>
        <dbReference type="Proteomes" id="UP000475117"/>
    </source>
</evidence>
<dbReference type="Proteomes" id="UP000475117">
    <property type="component" value="Chromosome"/>
</dbReference>
<keyword evidence="2" id="KW-1185">Reference proteome</keyword>
<dbReference type="RefSeq" id="WP_164362181.1">
    <property type="nucleotide sequence ID" value="NZ_CP066776.1"/>
</dbReference>
<dbReference type="EMBL" id="CP066776">
    <property type="protein sequence ID" value="QQL44325.1"/>
    <property type="molecule type" value="Genomic_DNA"/>
</dbReference>